<comment type="subcellular location">
    <subcellularLocation>
        <location evidence="2">Chromosome</location>
    </subcellularLocation>
    <subcellularLocation>
        <location evidence="1">Nucleus</location>
    </subcellularLocation>
</comment>
<keyword evidence="5" id="KW-0469">Meiosis</keyword>
<dbReference type="GO" id="GO:0005694">
    <property type="term" value="C:chromosome"/>
    <property type="evidence" value="ECO:0007669"/>
    <property type="project" value="UniProtKB-SubCell"/>
</dbReference>
<dbReference type="Pfam" id="PF02301">
    <property type="entry name" value="HORMA"/>
    <property type="match status" value="1"/>
</dbReference>
<dbReference type="InterPro" id="IPR003511">
    <property type="entry name" value="HORMA_dom"/>
</dbReference>
<dbReference type="OrthoDB" id="1928087at2759"/>
<sequence length="619" mass="71175">MSTNQMLATKQETKTVITTEQSQKLMQTMLTMSFGCLAFLRGLFPDENFVDQRFVPAKSEKYYNKNLTSHVNSIKIKTLVRGKSTDVNLLLDWLEKGVFQSIKLEYLKTLSLGIYLNENDPTNLCENYIFNFEYFKDNSVQLKLDSNSNIENNFSQFNDDNNNTSISLLDSRKMAQQLMRRFIIITQSLEPLPQKKFLSMRLLFNDNVKDDYQPDFFKDASFDKRATLKIPIDTSLSTFAAGTLNTNHHNLKLNVYSTTFDDETLNDNELNTLKEEKKFMIIDPFEIDAETDTNILQQKVLHNSQSQTTNNLGKFLHSTQPTVEETQILMKDSMKNVSDMNSKNKINCDCNGFCHITATSIKHCKKCGKTLHGICYGNYYKEKVPTCFNCILGKSFDYSSNDFKDLMAARKCFRYLVRLQKIPTSISAIIDVLVVDEPITEEIKERFAFVFSLFLHDEIIIINDEPGHKSLSSSVRCRSASMSFDLPNIKSPFATVIDPNKTYFIKFVSNTDNAHSCYGDVIPENIKQVNHWLHEISELRDKIIDNLPDSCDITKLVVNDTDTQDMISIGGRKRKNLDLDEYLHDEQSSIINDILPSKFFPPKKFQKISVSKKSLKSDW</sequence>
<evidence type="ECO:0000313" key="7">
    <source>
        <dbReference type="EMBL" id="SMN18320.1"/>
    </source>
</evidence>
<organism evidence="7 8">
    <name type="scientific">Maudiozyma saulgeensis</name>
    <dbReference type="NCBI Taxonomy" id="1789683"/>
    <lineage>
        <taxon>Eukaryota</taxon>
        <taxon>Fungi</taxon>
        <taxon>Dikarya</taxon>
        <taxon>Ascomycota</taxon>
        <taxon>Saccharomycotina</taxon>
        <taxon>Saccharomycetes</taxon>
        <taxon>Saccharomycetales</taxon>
        <taxon>Saccharomycetaceae</taxon>
        <taxon>Maudiozyma</taxon>
    </lineage>
</organism>
<name>A0A1X7QYP7_9SACH</name>
<evidence type="ECO:0000259" key="6">
    <source>
        <dbReference type="PROSITE" id="PS50815"/>
    </source>
</evidence>
<dbReference type="Gene3D" id="3.30.900.10">
    <property type="entry name" value="HORMA domain"/>
    <property type="match status" value="1"/>
</dbReference>
<dbReference type="GO" id="GO:0051598">
    <property type="term" value="P:meiotic recombination checkpoint signaling"/>
    <property type="evidence" value="ECO:0007669"/>
    <property type="project" value="TreeGrafter"/>
</dbReference>
<accession>A0A1X7QYP7</accession>
<keyword evidence="4" id="KW-0539">Nucleus</keyword>
<dbReference type="SUPFAM" id="SSF56019">
    <property type="entry name" value="The spindle assembly checkpoint protein mad2"/>
    <property type="match status" value="1"/>
</dbReference>
<gene>
    <name evidence="7" type="ORF">KASA_0Q07777G</name>
</gene>
<evidence type="ECO:0000256" key="5">
    <source>
        <dbReference type="ARBA" id="ARBA00023254"/>
    </source>
</evidence>
<dbReference type="STRING" id="1789683.A0A1X7QYP7"/>
<reference evidence="7 8" key="1">
    <citation type="submission" date="2017-04" db="EMBL/GenBank/DDBJ databases">
        <authorList>
            <person name="Afonso C.L."/>
            <person name="Miller P.J."/>
            <person name="Scott M.A."/>
            <person name="Spackman E."/>
            <person name="Goraichik I."/>
            <person name="Dimitrov K.M."/>
            <person name="Suarez D.L."/>
            <person name="Swayne D.E."/>
        </authorList>
    </citation>
    <scope>NUCLEOTIDE SEQUENCE [LARGE SCALE GENOMIC DNA]</scope>
</reference>
<dbReference type="AlphaFoldDB" id="A0A1X7QYP7"/>
<evidence type="ECO:0000256" key="2">
    <source>
        <dbReference type="ARBA" id="ARBA00004286"/>
    </source>
</evidence>
<dbReference type="InterPro" id="IPR051294">
    <property type="entry name" value="HORMA_MeioticProgression"/>
</dbReference>
<dbReference type="Proteomes" id="UP000196158">
    <property type="component" value="Unassembled WGS sequence"/>
</dbReference>
<proteinExistence type="predicted"/>
<dbReference type="EMBL" id="FXLY01000002">
    <property type="protein sequence ID" value="SMN18320.1"/>
    <property type="molecule type" value="Genomic_DNA"/>
</dbReference>
<evidence type="ECO:0000256" key="1">
    <source>
        <dbReference type="ARBA" id="ARBA00004123"/>
    </source>
</evidence>
<protein>
    <submittedName>
        <fullName evidence="7">Similar to Saccharomyces cerevisiae YIL072W HOP1 Meiosis-specific DNA binding protein that displays Red1p dependent localization to the unsynapsed axial-lateral elements of the synaptonemal complex</fullName>
    </submittedName>
</protein>
<evidence type="ECO:0000313" key="8">
    <source>
        <dbReference type="Proteomes" id="UP000196158"/>
    </source>
</evidence>
<dbReference type="PANTHER" id="PTHR48225">
    <property type="entry name" value="HORMA DOMAIN-CONTAINING PROTEIN 1"/>
    <property type="match status" value="1"/>
</dbReference>
<keyword evidence="3" id="KW-0158">Chromosome</keyword>
<dbReference type="GO" id="GO:0005634">
    <property type="term" value="C:nucleus"/>
    <property type="evidence" value="ECO:0007669"/>
    <property type="project" value="UniProtKB-SubCell"/>
</dbReference>
<dbReference type="GO" id="GO:0007130">
    <property type="term" value="P:synaptonemal complex assembly"/>
    <property type="evidence" value="ECO:0007669"/>
    <property type="project" value="TreeGrafter"/>
</dbReference>
<evidence type="ECO:0000256" key="4">
    <source>
        <dbReference type="ARBA" id="ARBA00023242"/>
    </source>
</evidence>
<feature type="domain" description="HORMA" evidence="6">
    <location>
        <begin position="20"/>
        <end position="255"/>
    </location>
</feature>
<dbReference type="PROSITE" id="PS50815">
    <property type="entry name" value="HORMA"/>
    <property type="match status" value="1"/>
</dbReference>
<evidence type="ECO:0000256" key="3">
    <source>
        <dbReference type="ARBA" id="ARBA00022454"/>
    </source>
</evidence>
<dbReference type="InterPro" id="IPR036570">
    <property type="entry name" value="HORMA_dom_sf"/>
</dbReference>
<dbReference type="PANTHER" id="PTHR48225:SF7">
    <property type="entry name" value="MEIOSIS-SPECIFIC PROTEIN HOP1"/>
    <property type="match status" value="1"/>
</dbReference>
<keyword evidence="8" id="KW-1185">Reference proteome</keyword>